<keyword evidence="1" id="KW-0812">Transmembrane</keyword>
<dbReference type="AlphaFoldDB" id="A0A0V0XQN6"/>
<name>A0A0V0XQN6_TRIPS</name>
<protein>
    <submittedName>
        <fullName evidence="2">Uncharacterized protein</fullName>
    </submittedName>
</protein>
<organism evidence="2 3">
    <name type="scientific">Trichinella pseudospiralis</name>
    <name type="common">Parasitic roundworm</name>
    <dbReference type="NCBI Taxonomy" id="6337"/>
    <lineage>
        <taxon>Eukaryota</taxon>
        <taxon>Metazoa</taxon>
        <taxon>Ecdysozoa</taxon>
        <taxon>Nematoda</taxon>
        <taxon>Enoplea</taxon>
        <taxon>Dorylaimia</taxon>
        <taxon>Trichinellida</taxon>
        <taxon>Trichinellidae</taxon>
        <taxon>Trichinella</taxon>
    </lineage>
</organism>
<gene>
    <name evidence="2" type="ORF">T4E_1707</name>
</gene>
<comment type="caution">
    <text evidence="2">The sequence shown here is derived from an EMBL/GenBank/DDBJ whole genome shotgun (WGS) entry which is preliminary data.</text>
</comment>
<accession>A0A0V0XQN6</accession>
<sequence length="73" mass="8355">MTNDGPPIVTITAVINPKLIDAYCQELKFDKVSLLQIALIHLQLILLLMEFSLPKVELHQQQKFQKRKLQLSG</sequence>
<keyword evidence="1" id="KW-1133">Transmembrane helix</keyword>
<evidence type="ECO:0000313" key="3">
    <source>
        <dbReference type="Proteomes" id="UP000054815"/>
    </source>
</evidence>
<keyword evidence="1" id="KW-0472">Membrane</keyword>
<evidence type="ECO:0000256" key="1">
    <source>
        <dbReference type="SAM" id="Phobius"/>
    </source>
</evidence>
<feature type="transmembrane region" description="Helical" evidence="1">
    <location>
        <begin position="33"/>
        <end position="53"/>
    </location>
</feature>
<dbReference type="Proteomes" id="UP000054815">
    <property type="component" value="Unassembled WGS sequence"/>
</dbReference>
<reference evidence="2 3" key="1">
    <citation type="submission" date="2015-01" db="EMBL/GenBank/DDBJ databases">
        <title>Evolution of Trichinella species and genotypes.</title>
        <authorList>
            <person name="Korhonen P.K."/>
            <person name="Edoardo P."/>
            <person name="Giuseppe L.R."/>
            <person name="Gasser R.B."/>
        </authorList>
    </citation>
    <scope>NUCLEOTIDE SEQUENCE [LARGE SCALE GENOMIC DNA]</scope>
    <source>
        <strain evidence="2">ISS141</strain>
    </source>
</reference>
<evidence type="ECO:0000313" key="2">
    <source>
        <dbReference type="EMBL" id="KRX90300.1"/>
    </source>
</evidence>
<dbReference type="EMBL" id="JYDU01000170">
    <property type="protein sequence ID" value="KRX90300.1"/>
    <property type="molecule type" value="Genomic_DNA"/>
</dbReference>
<proteinExistence type="predicted"/>